<feature type="domain" description="DUF4124" evidence="3">
    <location>
        <begin position="88"/>
        <end position="141"/>
    </location>
</feature>
<dbReference type="CDD" id="cd02976">
    <property type="entry name" value="NrdH"/>
    <property type="match status" value="1"/>
</dbReference>
<feature type="domain" description="Glutaredoxin" evidence="2">
    <location>
        <begin position="155"/>
        <end position="212"/>
    </location>
</feature>
<comment type="caution">
    <text evidence="4">The sequence shown here is derived from an EMBL/GenBank/DDBJ whole genome shotgun (WGS) entry which is preliminary data.</text>
</comment>
<reference evidence="4 5" key="1">
    <citation type="submission" date="2020-03" db="EMBL/GenBank/DDBJ databases">
        <title>The role of nitrogen metabolism on polyethylene biodegradation.</title>
        <authorList>
            <person name="Peixoto J."/>
            <person name="Vizzotto C.S."/>
            <person name="Ramos A."/>
            <person name="Alves G."/>
            <person name="Steindorff A."/>
            <person name="Kruger R."/>
        </authorList>
    </citation>
    <scope>NUCLEOTIDE SEQUENCE [LARGE SCALE GENOMIC DNA]</scope>
    <source>
        <strain evidence="4 5">PE63</strain>
    </source>
</reference>
<dbReference type="EMBL" id="JAANES010000001">
    <property type="protein sequence ID" value="MBS3018315.1"/>
    <property type="molecule type" value="Genomic_DNA"/>
</dbReference>
<dbReference type="InterPro" id="IPR002109">
    <property type="entry name" value="Glutaredoxin"/>
</dbReference>
<gene>
    <name evidence="4" type="ORF">DJFAAGMI_01047</name>
</gene>
<sequence>MPATASRRPRLTLADLRTGTRSRQTGAWLQTDLHAGYALPIGARALRPPHCTSLIKIEMPRSFIARPSAEKPTSRSTLLLTTLVATFAALASGVSPAQNLYRSVGPDGRVTYSDRAISPNAKPSTEAVSSADGSASSANAQLPYELRQTANRYPVTIYTGKDCEPCDEARSHLQNRGIPFSERSIDTSSDVAALKKLSGQDSLPFATIGNQHLKGFGADSWDQYLSAAGYPKQPQLPKNYKAPAAKPLTVPAPAVTEAAKPAERPAARITTPAVPAPGAPTPDNPAGLRF</sequence>
<proteinExistence type="predicted"/>
<evidence type="ECO:0000256" key="1">
    <source>
        <dbReference type="SAM" id="MobiDB-lite"/>
    </source>
</evidence>
<accession>A0ABS5LPA2</accession>
<dbReference type="PROSITE" id="PS51354">
    <property type="entry name" value="GLUTAREDOXIN_2"/>
    <property type="match status" value="1"/>
</dbReference>
<feature type="compositionally biased region" description="Low complexity" evidence="1">
    <location>
        <begin position="127"/>
        <end position="140"/>
    </location>
</feature>
<evidence type="ECO:0000259" key="3">
    <source>
        <dbReference type="Pfam" id="PF13511"/>
    </source>
</evidence>
<evidence type="ECO:0000313" key="5">
    <source>
        <dbReference type="Proteomes" id="UP001647436"/>
    </source>
</evidence>
<dbReference type="InterPro" id="IPR025392">
    <property type="entry name" value="DUF4124"/>
</dbReference>
<feature type="region of interest" description="Disordered" evidence="1">
    <location>
        <begin position="112"/>
        <end position="140"/>
    </location>
</feature>
<organism evidence="4 5">
    <name type="scientific">Comamonas brasiliensis</name>
    <dbReference type="NCBI Taxonomy" id="1812482"/>
    <lineage>
        <taxon>Bacteria</taxon>
        <taxon>Pseudomonadati</taxon>
        <taxon>Pseudomonadota</taxon>
        <taxon>Betaproteobacteria</taxon>
        <taxon>Burkholderiales</taxon>
        <taxon>Comamonadaceae</taxon>
        <taxon>Comamonas</taxon>
    </lineage>
</organism>
<protein>
    <recommendedName>
        <fullName evidence="6">Glutaredoxin family protein</fullName>
    </recommendedName>
</protein>
<name>A0ABS5LPA2_9BURK</name>
<keyword evidence="5" id="KW-1185">Reference proteome</keyword>
<dbReference type="Pfam" id="PF00462">
    <property type="entry name" value="Glutaredoxin"/>
    <property type="match status" value="1"/>
</dbReference>
<evidence type="ECO:0008006" key="6">
    <source>
        <dbReference type="Google" id="ProtNLM"/>
    </source>
</evidence>
<dbReference type="Gene3D" id="3.40.30.10">
    <property type="entry name" value="Glutaredoxin"/>
    <property type="match status" value="1"/>
</dbReference>
<feature type="compositionally biased region" description="Pro residues" evidence="1">
    <location>
        <begin position="274"/>
        <end position="283"/>
    </location>
</feature>
<evidence type="ECO:0000259" key="2">
    <source>
        <dbReference type="Pfam" id="PF00462"/>
    </source>
</evidence>
<dbReference type="Proteomes" id="UP001647436">
    <property type="component" value="Unassembled WGS sequence"/>
</dbReference>
<dbReference type="InterPro" id="IPR036249">
    <property type="entry name" value="Thioredoxin-like_sf"/>
</dbReference>
<dbReference type="Pfam" id="PF13511">
    <property type="entry name" value="DUF4124"/>
    <property type="match status" value="1"/>
</dbReference>
<feature type="region of interest" description="Disordered" evidence="1">
    <location>
        <begin position="250"/>
        <end position="290"/>
    </location>
</feature>
<dbReference type="SUPFAM" id="SSF52833">
    <property type="entry name" value="Thioredoxin-like"/>
    <property type="match status" value="1"/>
</dbReference>
<evidence type="ECO:0000313" key="4">
    <source>
        <dbReference type="EMBL" id="MBS3018315.1"/>
    </source>
</evidence>